<dbReference type="EMBL" id="QJJK01000016">
    <property type="protein sequence ID" value="PXW52499.1"/>
    <property type="molecule type" value="Genomic_DNA"/>
</dbReference>
<keyword evidence="2" id="KW-1185">Reference proteome</keyword>
<name>A0A2V3TUR7_9HYPH</name>
<organism evidence="1 2">
    <name type="scientific">Chelatococcus asaccharovorans</name>
    <dbReference type="NCBI Taxonomy" id="28210"/>
    <lineage>
        <taxon>Bacteria</taxon>
        <taxon>Pseudomonadati</taxon>
        <taxon>Pseudomonadota</taxon>
        <taxon>Alphaproteobacteria</taxon>
        <taxon>Hyphomicrobiales</taxon>
        <taxon>Chelatococcaceae</taxon>
        <taxon>Chelatococcus</taxon>
    </lineage>
</organism>
<comment type="caution">
    <text evidence="1">The sequence shown here is derived from an EMBL/GenBank/DDBJ whole genome shotgun (WGS) entry which is preliminary data.</text>
</comment>
<evidence type="ECO:0000313" key="2">
    <source>
        <dbReference type="Proteomes" id="UP000248021"/>
    </source>
</evidence>
<dbReference type="Proteomes" id="UP000248021">
    <property type="component" value="Unassembled WGS sequence"/>
</dbReference>
<gene>
    <name evidence="1" type="ORF">C7450_11673</name>
</gene>
<accession>A0A2V3TUR7</accession>
<evidence type="ECO:0000313" key="1">
    <source>
        <dbReference type="EMBL" id="PXW52499.1"/>
    </source>
</evidence>
<proteinExistence type="predicted"/>
<reference evidence="1 2" key="1">
    <citation type="submission" date="2018-05" db="EMBL/GenBank/DDBJ databases">
        <title>Genomic Encyclopedia of Type Strains, Phase IV (KMG-IV): sequencing the most valuable type-strain genomes for metagenomic binning, comparative biology and taxonomic classification.</title>
        <authorList>
            <person name="Goeker M."/>
        </authorList>
    </citation>
    <scope>NUCLEOTIDE SEQUENCE [LARGE SCALE GENOMIC DNA]</scope>
    <source>
        <strain evidence="1 2">DSM 6462</strain>
    </source>
</reference>
<sequence>MTNNSRDGLNREFSSPSIAQIPRGMLQIALTYYRRTIEHVRVAPDWAAGARAC</sequence>
<dbReference type="AlphaFoldDB" id="A0A2V3TUR7"/>
<protein>
    <submittedName>
        <fullName evidence="1">Uncharacterized protein</fullName>
    </submittedName>
</protein>